<dbReference type="FunFam" id="3.40.1280.30:FF:000001">
    <property type="entry name" value="tRNA methyltransferase 10 homolog A"/>
    <property type="match status" value="1"/>
</dbReference>
<dbReference type="GO" id="GO:0080179">
    <property type="term" value="P:1-methylguanosine metabolic process"/>
    <property type="evidence" value="ECO:0007669"/>
    <property type="project" value="EnsemblPlants"/>
</dbReference>
<dbReference type="EMBL" id="MNCJ02000331">
    <property type="protein sequence ID" value="KAF5760443.1"/>
    <property type="molecule type" value="Genomic_DNA"/>
</dbReference>
<evidence type="ECO:0000313" key="9">
    <source>
        <dbReference type="EMBL" id="OTF91878.1"/>
    </source>
</evidence>
<feature type="region of interest" description="Disordered" evidence="6">
    <location>
        <begin position="62"/>
        <end position="99"/>
    </location>
</feature>
<dbReference type="GO" id="GO:0002939">
    <property type="term" value="P:tRNA N1-guanine methylation"/>
    <property type="evidence" value="ECO:0000318"/>
    <property type="project" value="GO_Central"/>
</dbReference>
<keyword evidence="10" id="KW-1185">Reference proteome</keyword>
<dbReference type="PANTHER" id="PTHR13563:SF13">
    <property type="entry name" value="TRNA METHYLTRANSFERASE 10 HOMOLOG A"/>
    <property type="match status" value="1"/>
</dbReference>
<feature type="compositionally biased region" description="Acidic residues" evidence="6">
    <location>
        <begin position="324"/>
        <end position="338"/>
    </location>
</feature>
<keyword evidence="2 9" id="KW-0489">Methyltransferase</keyword>
<dbReference type="InterPro" id="IPR007356">
    <property type="entry name" value="tRNA_m1G_MeTrfase_euk"/>
</dbReference>
<dbReference type="OMA" id="FKKNDGW"/>
<dbReference type="InParanoid" id="A0A251RZP1"/>
<evidence type="ECO:0000256" key="2">
    <source>
        <dbReference type="ARBA" id="ARBA00022603"/>
    </source>
</evidence>
<name>A0A251RZP1_HELAN</name>
<dbReference type="Proteomes" id="UP000215914">
    <property type="component" value="Chromosome 16"/>
</dbReference>
<dbReference type="AlphaFoldDB" id="A0A251RZP1"/>
<dbReference type="CDD" id="cd18089">
    <property type="entry name" value="SPOUT_Trm10-like"/>
    <property type="match status" value="1"/>
</dbReference>
<dbReference type="SMR" id="A0A251RZP1"/>
<dbReference type="STRING" id="4232.A0A251RZP1"/>
<protein>
    <recommendedName>
        <fullName evidence="1">tRNA (guanine(9)-N(1))-methyltransferase</fullName>
        <ecNumber evidence="1">2.1.1.221</ecNumber>
    </recommendedName>
</protein>
<proteinExistence type="predicted"/>
<feature type="region of interest" description="Disordered" evidence="6">
    <location>
        <begin position="324"/>
        <end position="348"/>
    </location>
</feature>
<evidence type="ECO:0000259" key="7">
    <source>
        <dbReference type="PROSITE" id="PS51675"/>
    </source>
</evidence>
<dbReference type="GO" id="GO:0052905">
    <property type="term" value="F:tRNA (guanosine(9)-N1)-methyltransferase activity"/>
    <property type="evidence" value="ECO:0007669"/>
    <property type="project" value="UniProtKB-EC"/>
</dbReference>
<reference evidence="8 10" key="1">
    <citation type="journal article" date="2017" name="Nature">
        <title>The sunflower genome provides insights into oil metabolism, flowering and Asterid evolution.</title>
        <authorList>
            <person name="Badouin H."/>
            <person name="Gouzy J."/>
            <person name="Grassa C.J."/>
            <person name="Murat F."/>
            <person name="Staton S.E."/>
            <person name="Cottret L."/>
            <person name="Lelandais-Briere C."/>
            <person name="Owens G.L."/>
            <person name="Carrere S."/>
            <person name="Mayjonade B."/>
            <person name="Legrand L."/>
            <person name="Gill N."/>
            <person name="Kane N.C."/>
            <person name="Bowers J.E."/>
            <person name="Hubner S."/>
            <person name="Bellec A."/>
            <person name="Berard A."/>
            <person name="Berges H."/>
            <person name="Blanchet N."/>
            <person name="Boniface M.C."/>
            <person name="Brunel D."/>
            <person name="Catrice O."/>
            <person name="Chaidir N."/>
            <person name="Claudel C."/>
            <person name="Donnadieu C."/>
            <person name="Faraut T."/>
            <person name="Fievet G."/>
            <person name="Helmstetter N."/>
            <person name="King M."/>
            <person name="Knapp S.J."/>
            <person name="Lai Z."/>
            <person name="Le Paslier M.C."/>
            <person name="Lippi Y."/>
            <person name="Lorenzon L."/>
            <person name="Mandel J.R."/>
            <person name="Marage G."/>
            <person name="Marchand G."/>
            <person name="Marquand E."/>
            <person name="Bret-Mestries E."/>
            <person name="Morien E."/>
            <person name="Nambeesan S."/>
            <person name="Nguyen T."/>
            <person name="Pegot-Espagnet P."/>
            <person name="Pouilly N."/>
            <person name="Raftis F."/>
            <person name="Sallet E."/>
            <person name="Schiex T."/>
            <person name="Thomas J."/>
            <person name="Vandecasteele C."/>
            <person name="Vares D."/>
            <person name="Vear F."/>
            <person name="Vautrin S."/>
            <person name="Crespi M."/>
            <person name="Mangin B."/>
            <person name="Burke J.M."/>
            <person name="Salse J."/>
            <person name="Munos S."/>
            <person name="Vincourt P."/>
            <person name="Rieseberg L.H."/>
            <person name="Langlade N.B."/>
        </authorList>
    </citation>
    <scope>NUCLEOTIDE SEQUENCE [LARGE SCALE GENOMIC DNA]</scope>
    <source>
        <strain evidence="10">cv. SF193</strain>
        <tissue evidence="8">Leaves</tissue>
    </source>
</reference>
<evidence type="ECO:0000313" key="8">
    <source>
        <dbReference type="EMBL" id="KAF5760443.1"/>
    </source>
</evidence>
<dbReference type="InterPro" id="IPR028564">
    <property type="entry name" value="MT_TRM10-typ"/>
</dbReference>
<evidence type="ECO:0000256" key="6">
    <source>
        <dbReference type="SAM" id="MobiDB-lite"/>
    </source>
</evidence>
<dbReference type="PROSITE" id="PS51675">
    <property type="entry name" value="SAM_MT_TRM10"/>
    <property type="match status" value="1"/>
</dbReference>
<dbReference type="Gramene" id="mRNA:HanXRQr2_Chr16g0753541">
    <property type="protein sequence ID" value="mRNA:HanXRQr2_Chr16g0753541"/>
    <property type="gene ID" value="HanXRQr2_Chr16g0753541"/>
</dbReference>
<gene>
    <name evidence="9" type="primary">TRM10</name>
    <name evidence="9" type="ORF">HannXRQ_Chr16g0515751</name>
    <name evidence="8" type="ORF">HanXRQr2_Chr16g0753541</name>
</gene>
<sequence>MFTLSNLITSTSALIYKPNHQVKLAKMDATITTTADHHVATQSATTDHLSPPQPLSKNAQKKLLKQQRFEAKKAEKKAAMKEEKKRQGERKRKEWEEKLSNLSEEERLKTIETRKGMRRERMEQRNEERESKTLRLSEAKKSGQKVVLDLQFSELMAPNEIHSLVKQIMYCYSVNGRSVVPCHLWLTGYAGEIESQLQKMPGFDKWIIDKDTGPYINTFESQKENLVYLTADSENMLSELDLNKIYIIGGLVDRNRWKGITMKKAVDQGIQTAKLPIGNYLKMSGSQVLTVNQVIEILLKFLETKDWKESFFHVIPQRKRCETEEQVAQEEEGDEESEQGLKRQCIET</sequence>
<feature type="domain" description="SAM-dependent MTase TRM10-type" evidence="7">
    <location>
        <begin position="132"/>
        <end position="322"/>
    </location>
</feature>
<evidence type="ECO:0000256" key="1">
    <source>
        <dbReference type="ARBA" id="ARBA00012797"/>
    </source>
</evidence>
<reference evidence="9" key="2">
    <citation type="submission" date="2017-02" db="EMBL/GenBank/DDBJ databases">
        <title>Sunflower complete genome.</title>
        <authorList>
            <person name="Langlade N."/>
            <person name="Munos S."/>
        </authorList>
    </citation>
    <scope>NUCLEOTIDE SEQUENCE [LARGE SCALE GENOMIC DNA]</scope>
    <source>
        <tissue evidence="9">Leaves</tissue>
    </source>
</reference>
<dbReference type="EMBL" id="CM007905">
    <property type="protein sequence ID" value="OTF91878.1"/>
    <property type="molecule type" value="Genomic_DNA"/>
</dbReference>
<evidence type="ECO:0000256" key="5">
    <source>
        <dbReference type="ARBA" id="ARBA00048434"/>
    </source>
</evidence>
<dbReference type="PANTHER" id="PTHR13563">
    <property type="entry name" value="TRNA (GUANINE-9-) METHYLTRANSFERASE"/>
    <property type="match status" value="1"/>
</dbReference>
<evidence type="ECO:0000256" key="4">
    <source>
        <dbReference type="ARBA" id="ARBA00022691"/>
    </source>
</evidence>
<keyword evidence="3 9" id="KW-0808">Transferase</keyword>
<dbReference type="GO" id="GO:0000049">
    <property type="term" value="F:tRNA binding"/>
    <property type="evidence" value="ECO:0000318"/>
    <property type="project" value="GO_Central"/>
</dbReference>
<evidence type="ECO:0000313" key="10">
    <source>
        <dbReference type="Proteomes" id="UP000215914"/>
    </source>
</evidence>
<accession>A0A251RZP1</accession>
<comment type="catalytic activity">
    <reaction evidence="5">
        <text>guanosine(9) in tRNA + S-adenosyl-L-methionine = N(1)-methylguanosine(9) in tRNA + S-adenosyl-L-homocysteine + H(+)</text>
        <dbReference type="Rhea" id="RHEA:43156"/>
        <dbReference type="Rhea" id="RHEA-COMP:10367"/>
        <dbReference type="Rhea" id="RHEA-COMP:10368"/>
        <dbReference type="ChEBI" id="CHEBI:15378"/>
        <dbReference type="ChEBI" id="CHEBI:57856"/>
        <dbReference type="ChEBI" id="CHEBI:59789"/>
        <dbReference type="ChEBI" id="CHEBI:73542"/>
        <dbReference type="ChEBI" id="CHEBI:74269"/>
        <dbReference type="EC" id="2.1.1.221"/>
    </reaction>
</comment>
<dbReference type="FunCoup" id="A0A251RZP1">
    <property type="interactions" value="3617"/>
</dbReference>
<dbReference type="OrthoDB" id="278300at2759"/>
<dbReference type="Gene3D" id="3.40.1280.30">
    <property type="match status" value="1"/>
</dbReference>
<dbReference type="InterPro" id="IPR038459">
    <property type="entry name" value="MT_TRM10-typ_sf"/>
</dbReference>
<keyword evidence="4" id="KW-0949">S-adenosyl-L-methionine</keyword>
<evidence type="ECO:0000256" key="3">
    <source>
        <dbReference type="ARBA" id="ARBA00022679"/>
    </source>
</evidence>
<reference evidence="8" key="3">
    <citation type="submission" date="2020-06" db="EMBL/GenBank/DDBJ databases">
        <title>Helianthus annuus Genome sequencing and assembly Release 2.</title>
        <authorList>
            <person name="Gouzy J."/>
            <person name="Langlade N."/>
            <person name="Munos S."/>
        </authorList>
    </citation>
    <scope>NUCLEOTIDE SEQUENCE</scope>
    <source>
        <tissue evidence="8">Leaves</tissue>
    </source>
</reference>
<feature type="region of interest" description="Disordered" evidence="6">
    <location>
        <begin position="114"/>
        <end position="138"/>
    </location>
</feature>
<feature type="compositionally biased region" description="Basic and acidic residues" evidence="6">
    <location>
        <begin position="339"/>
        <end position="348"/>
    </location>
</feature>
<organism evidence="9 10">
    <name type="scientific">Helianthus annuus</name>
    <name type="common">Common sunflower</name>
    <dbReference type="NCBI Taxonomy" id="4232"/>
    <lineage>
        <taxon>Eukaryota</taxon>
        <taxon>Viridiplantae</taxon>
        <taxon>Streptophyta</taxon>
        <taxon>Embryophyta</taxon>
        <taxon>Tracheophyta</taxon>
        <taxon>Spermatophyta</taxon>
        <taxon>Magnoliopsida</taxon>
        <taxon>eudicotyledons</taxon>
        <taxon>Gunneridae</taxon>
        <taxon>Pentapetalae</taxon>
        <taxon>asterids</taxon>
        <taxon>campanulids</taxon>
        <taxon>Asterales</taxon>
        <taxon>Asteraceae</taxon>
        <taxon>Asteroideae</taxon>
        <taxon>Heliantheae alliance</taxon>
        <taxon>Heliantheae</taxon>
        <taxon>Helianthus</taxon>
    </lineage>
</organism>
<feature type="compositionally biased region" description="Basic and acidic residues" evidence="6">
    <location>
        <begin position="67"/>
        <end position="99"/>
    </location>
</feature>
<dbReference type="EC" id="2.1.1.221" evidence="1"/>
<dbReference type="GO" id="GO:0005634">
    <property type="term" value="C:nucleus"/>
    <property type="evidence" value="ECO:0000318"/>
    <property type="project" value="GO_Central"/>
</dbReference>